<dbReference type="Pfam" id="PF08245">
    <property type="entry name" value="Mur_ligase_M"/>
    <property type="match status" value="1"/>
</dbReference>
<dbReference type="GO" id="GO:0008841">
    <property type="term" value="F:dihydrofolate synthase activity"/>
    <property type="evidence" value="ECO:0007669"/>
    <property type="project" value="UniProtKB-EC"/>
</dbReference>
<evidence type="ECO:0000256" key="2">
    <source>
        <dbReference type="ARBA" id="ARBA00004799"/>
    </source>
</evidence>
<keyword evidence="9" id="KW-0479">Metal-binding</keyword>
<dbReference type="SUPFAM" id="SSF53623">
    <property type="entry name" value="MurD-like peptide ligases, catalytic domain"/>
    <property type="match status" value="1"/>
</dbReference>
<evidence type="ECO:0000256" key="18">
    <source>
        <dbReference type="ARBA" id="ARBA00047808"/>
    </source>
</evidence>
<evidence type="ECO:0000256" key="21">
    <source>
        <dbReference type="PIRNR" id="PIRNR001563"/>
    </source>
</evidence>
<keyword evidence="13" id="KW-0289">Folate biosynthesis</keyword>
<evidence type="ECO:0000256" key="16">
    <source>
        <dbReference type="ARBA" id="ARBA00032510"/>
    </source>
</evidence>
<proteinExistence type="inferred from homology"/>
<dbReference type="EC" id="6.3.2.17" evidence="6"/>
<dbReference type="Gene3D" id="3.40.1190.10">
    <property type="entry name" value="Mur-like, catalytic domain"/>
    <property type="match status" value="1"/>
</dbReference>
<comment type="catalytic activity">
    <reaction evidence="18">
        <text>10-formyltetrahydrofolyl-(gamma-L-Glu)(n) + L-glutamate + ATP = 10-formyltetrahydrofolyl-(gamma-L-Glu)(n+1) + ADP + phosphate + H(+)</text>
        <dbReference type="Rhea" id="RHEA:51904"/>
        <dbReference type="Rhea" id="RHEA-COMP:13088"/>
        <dbReference type="Rhea" id="RHEA-COMP:14300"/>
        <dbReference type="ChEBI" id="CHEBI:15378"/>
        <dbReference type="ChEBI" id="CHEBI:29985"/>
        <dbReference type="ChEBI" id="CHEBI:30616"/>
        <dbReference type="ChEBI" id="CHEBI:43474"/>
        <dbReference type="ChEBI" id="CHEBI:134413"/>
        <dbReference type="ChEBI" id="CHEBI:456216"/>
        <dbReference type="EC" id="6.3.2.17"/>
    </reaction>
</comment>
<dbReference type="PANTHER" id="PTHR11136:SF0">
    <property type="entry name" value="DIHYDROFOLATE SYNTHETASE-RELATED"/>
    <property type="match status" value="1"/>
</dbReference>
<evidence type="ECO:0000256" key="12">
    <source>
        <dbReference type="ARBA" id="ARBA00022842"/>
    </source>
</evidence>
<keyword evidence="12" id="KW-0460">Magnesium</keyword>
<evidence type="ECO:0000256" key="20">
    <source>
        <dbReference type="ARBA" id="ARBA00049161"/>
    </source>
</evidence>
<evidence type="ECO:0000256" key="10">
    <source>
        <dbReference type="ARBA" id="ARBA00022741"/>
    </source>
</evidence>
<keyword evidence="11 21" id="KW-0067">ATP-binding</keyword>
<keyword evidence="8 21" id="KW-0436">Ligase</keyword>
<dbReference type="GO" id="GO:0004326">
    <property type="term" value="F:tetrahydrofolylpolyglutamate synthase activity"/>
    <property type="evidence" value="ECO:0007669"/>
    <property type="project" value="UniProtKB-EC"/>
</dbReference>
<reference evidence="24 25" key="1">
    <citation type="submission" date="2024-02" db="EMBL/GenBank/DDBJ databases">
        <title>Bacteria isolated from the canopy kelp, Nereocystis luetkeana.</title>
        <authorList>
            <person name="Pfister C.A."/>
            <person name="Younker I.T."/>
            <person name="Light S.H."/>
        </authorList>
    </citation>
    <scope>NUCLEOTIDE SEQUENCE [LARGE SCALE GENOMIC DNA]</scope>
    <source>
        <strain evidence="24 25">TI.2.07</strain>
    </source>
</reference>
<comment type="similarity">
    <text evidence="4 21">Belongs to the folylpolyglutamate synthase family.</text>
</comment>
<comment type="pathway">
    <text evidence="2">Cofactor biosynthesis; tetrahydrofolate biosynthesis; 7,8-dihydrofolate from 2-amino-4-hydroxy-6-hydroxymethyl-7,8-dihydropteridine diphosphate and 4-aminobenzoate: step 2/2.</text>
</comment>
<evidence type="ECO:0000256" key="6">
    <source>
        <dbReference type="ARBA" id="ARBA00013025"/>
    </source>
</evidence>
<feature type="domain" description="Mur ligase C-terminal" evidence="22">
    <location>
        <begin position="290"/>
        <end position="418"/>
    </location>
</feature>
<gene>
    <name evidence="24" type="primary">folC</name>
    <name evidence="24" type="ORF">V6255_08215</name>
</gene>
<dbReference type="NCBIfam" id="NF008101">
    <property type="entry name" value="PRK10846.1"/>
    <property type="match status" value="1"/>
</dbReference>
<evidence type="ECO:0000256" key="7">
    <source>
        <dbReference type="ARBA" id="ARBA00019357"/>
    </source>
</evidence>
<comment type="catalytic activity">
    <reaction evidence="17">
        <text>(6S)-5,6,7,8-tetrahydrofolyl-(gamma-L-Glu)(n) + L-glutamate + ATP = (6S)-5,6,7,8-tetrahydrofolyl-(gamma-L-Glu)(n+1) + ADP + phosphate + H(+)</text>
        <dbReference type="Rhea" id="RHEA:10580"/>
        <dbReference type="Rhea" id="RHEA-COMP:14738"/>
        <dbReference type="Rhea" id="RHEA-COMP:14740"/>
        <dbReference type="ChEBI" id="CHEBI:15378"/>
        <dbReference type="ChEBI" id="CHEBI:29985"/>
        <dbReference type="ChEBI" id="CHEBI:30616"/>
        <dbReference type="ChEBI" id="CHEBI:43474"/>
        <dbReference type="ChEBI" id="CHEBI:141005"/>
        <dbReference type="ChEBI" id="CHEBI:456216"/>
        <dbReference type="EC" id="6.3.2.17"/>
    </reaction>
</comment>
<dbReference type="PROSITE" id="PS01012">
    <property type="entry name" value="FOLYLPOLYGLU_SYNT_2"/>
    <property type="match status" value="1"/>
</dbReference>
<dbReference type="PANTHER" id="PTHR11136">
    <property type="entry name" value="FOLYLPOLYGLUTAMATE SYNTHASE-RELATED"/>
    <property type="match status" value="1"/>
</dbReference>
<evidence type="ECO:0000313" key="25">
    <source>
        <dbReference type="Proteomes" id="UP001366060"/>
    </source>
</evidence>
<dbReference type="SUPFAM" id="SSF53244">
    <property type="entry name" value="MurD-like peptide ligases, peptide-binding domain"/>
    <property type="match status" value="1"/>
</dbReference>
<evidence type="ECO:0000256" key="1">
    <source>
        <dbReference type="ARBA" id="ARBA00002714"/>
    </source>
</evidence>
<keyword evidence="10 21" id="KW-0547">Nucleotide-binding</keyword>
<evidence type="ECO:0000256" key="13">
    <source>
        <dbReference type="ARBA" id="ARBA00022909"/>
    </source>
</evidence>
<evidence type="ECO:0000256" key="11">
    <source>
        <dbReference type="ARBA" id="ARBA00022840"/>
    </source>
</evidence>
<evidence type="ECO:0000256" key="8">
    <source>
        <dbReference type="ARBA" id="ARBA00022598"/>
    </source>
</evidence>
<protein>
    <recommendedName>
        <fullName evidence="7">Dihydrofolate synthase/folylpolyglutamate synthase</fullName>
        <ecNumber evidence="5">6.3.2.12</ecNumber>
        <ecNumber evidence="6">6.3.2.17</ecNumber>
    </recommendedName>
    <alternativeName>
        <fullName evidence="16">Folylpoly-gamma-glutamate synthetase-dihydrofolate synthetase</fullName>
    </alternativeName>
    <alternativeName>
        <fullName evidence="14">Folylpolyglutamate synthetase</fullName>
    </alternativeName>
    <alternativeName>
        <fullName evidence="15">Tetrahydrofolylpolyglutamate synthase</fullName>
    </alternativeName>
</protein>
<dbReference type="InterPro" id="IPR018109">
    <property type="entry name" value="Folylpolyglutamate_synth_CS"/>
</dbReference>
<comment type="caution">
    <text evidence="24">The sequence shown here is derived from an EMBL/GenBank/DDBJ whole genome shotgun (WGS) entry which is preliminary data.</text>
</comment>
<evidence type="ECO:0000256" key="15">
    <source>
        <dbReference type="ARBA" id="ARBA00030592"/>
    </source>
</evidence>
<evidence type="ECO:0000259" key="23">
    <source>
        <dbReference type="Pfam" id="PF08245"/>
    </source>
</evidence>
<dbReference type="Pfam" id="PF02875">
    <property type="entry name" value="Mur_ligase_C"/>
    <property type="match status" value="1"/>
</dbReference>
<evidence type="ECO:0000256" key="14">
    <source>
        <dbReference type="ARBA" id="ARBA00030048"/>
    </source>
</evidence>
<dbReference type="Gene3D" id="3.90.190.20">
    <property type="entry name" value="Mur ligase, C-terminal domain"/>
    <property type="match status" value="1"/>
</dbReference>
<dbReference type="RefSeq" id="WP_341627712.1">
    <property type="nucleotide sequence ID" value="NZ_JBAKBA010000015.1"/>
</dbReference>
<evidence type="ECO:0000256" key="4">
    <source>
        <dbReference type="ARBA" id="ARBA00008276"/>
    </source>
</evidence>
<dbReference type="EMBL" id="JBAKBA010000015">
    <property type="protein sequence ID" value="MEL0659125.1"/>
    <property type="molecule type" value="Genomic_DNA"/>
</dbReference>
<comment type="catalytic activity">
    <reaction evidence="19">
        <text>(6R)-5,10-methylenetetrahydrofolyl-(gamma-L-Glu)(n) + L-glutamate + ATP = (6R)-5,10-methylenetetrahydrofolyl-(gamma-L-Glu)(n+1) + ADP + phosphate + H(+)</text>
        <dbReference type="Rhea" id="RHEA:51912"/>
        <dbReference type="Rhea" id="RHEA-COMP:13257"/>
        <dbReference type="Rhea" id="RHEA-COMP:13258"/>
        <dbReference type="ChEBI" id="CHEBI:15378"/>
        <dbReference type="ChEBI" id="CHEBI:29985"/>
        <dbReference type="ChEBI" id="CHEBI:30616"/>
        <dbReference type="ChEBI" id="CHEBI:43474"/>
        <dbReference type="ChEBI" id="CHEBI:136572"/>
        <dbReference type="ChEBI" id="CHEBI:456216"/>
        <dbReference type="EC" id="6.3.2.17"/>
    </reaction>
</comment>
<evidence type="ECO:0000256" key="3">
    <source>
        <dbReference type="ARBA" id="ARBA00005150"/>
    </source>
</evidence>
<dbReference type="PIRSF" id="PIRSF001563">
    <property type="entry name" value="Folylpolyglu_synth"/>
    <property type="match status" value="1"/>
</dbReference>
<dbReference type="InterPro" id="IPR001645">
    <property type="entry name" value="Folylpolyglutamate_synth"/>
</dbReference>
<dbReference type="InterPro" id="IPR036615">
    <property type="entry name" value="Mur_ligase_C_dom_sf"/>
</dbReference>
<sequence length="427" mass="47260">MTTKTSNIPFSANDLTTWLKHLEQLHPNVIELGLKRITEVGKRLNLINFDAKVITVAGTNGKGTTCAYLEKILIDAGFKVGVYSSPHIHRYNERLRINFRELDDQRHCEAFAVIEKARLDISLSYFEYATLACLYLLQQQQCDYILLEVGLGGRLDATNMVESDISVVTTIGIDHIDWLGSDREVIGFEKAGVFRSNKPAICGELDVPQSIIDHAAAISSQLKLASRDFSFEVLDDNTWAWNGKQTLSPIKQTLMPMQNASTALAVIEALSIDIAPEKLISSIENASLVGRLQALAGYHCDFYIDVAHNPQSAEYLASQLKRLKEAKEGDCKVHGVVGMLSDKDMTATLSAINLHISEYSFVDLNCYRGASAELLLEAYKKSLNNDHTVTCYKNVISAVDKVVKNSDASDIVIVFGSFHTVSDILTH</sequence>
<dbReference type="NCBIfam" id="TIGR01499">
    <property type="entry name" value="folC"/>
    <property type="match status" value="1"/>
</dbReference>
<dbReference type="InterPro" id="IPR013221">
    <property type="entry name" value="Mur_ligase_cen"/>
</dbReference>
<dbReference type="InterPro" id="IPR004101">
    <property type="entry name" value="Mur_ligase_C"/>
</dbReference>
<evidence type="ECO:0000313" key="24">
    <source>
        <dbReference type="EMBL" id="MEL0659125.1"/>
    </source>
</evidence>
<accession>A0ABU9HBF6</accession>
<feature type="domain" description="Mur ligase central" evidence="23">
    <location>
        <begin position="56"/>
        <end position="198"/>
    </location>
</feature>
<name>A0ABU9HBF6_9GAMM</name>
<evidence type="ECO:0000259" key="22">
    <source>
        <dbReference type="Pfam" id="PF02875"/>
    </source>
</evidence>
<evidence type="ECO:0000256" key="19">
    <source>
        <dbReference type="ARBA" id="ARBA00049035"/>
    </source>
</evidence>
<evidence type="ECO:0000256" key="17">
    <source>
        <dbReference type="ARBA" id="ARBA00047493"/>
    </source>
</evidence>
<organism evidence="24 25">
    <name type="scientific">Psychromonas arctica</name>
    <dbReference type="NCBI Taxonomy" id="168275"/>
    <lineage>
        <taxon>Bacteria</taxon>
        <taxon>Pseudomonadati</taxon>
        <taxon>Pseudomonadota</taxon>
        <taxon>Gammaproteobacteria</taxon>
        <taxon>Alteromonadales</taxon>
        <taxon>Psychromonadaceae</taxon>
        <taxon>Psychromonas</taxon>
    </lineage>
</organism>
<evidence type="ECO:0000256" key="9">
    <source>
        <dbReference type="ARBA" id="ARBA00022723"/>
    </source>
</evidence>
<keyword evidence="25" id="KW-1185">Reference proteome</keyword>
<dbReference type="Proteomes" id="UP001366060">
    <property type="component" value="Unassembled WGS sequence"/>
</dbReference>
<evidence type="ECO:0000256" key="5">
    <source>
        <dbReference type="ARBA" id="ARBA00013023"/>
    </source>
</evidence>
<dbReference type="EC" id="6.3.2.12" evidence="5"/>
<dbReference type="PROSITE" id="PS01011">
    <property type="entry name" value="FOLYLPOLYGLU_SYNT_1"/>
    <property type="match status" value="1"/>
</dbReference>
<comment type="catalytic activity">
    <reaction evidence="20">
        <text>7,8-dihydropteroate + L-glutamate + ATP = 7,8-dihydrofolate + ADP + phosphate + H(+)</text>
        <dbReference type="Rhea" id="RHEA:23584"/>
        <dbReference type="ChEBI" id="CHEBI:15378"/>
        <dbReference type="ChEBI" id="CHEBI:17839"/>
        <dbReference type="ChEBI" id="CHEBI:29985"/>
        <dbReference type="ChEBI" id="CHEBI:30616"/>
        <dbReference type="ChEBI" id="CHEBI:43474"/>
        <dbReference type="ChEBI" id="CHEBI:57451"/>
        <dbReference type="ChEBI" id="CHEBI:456216"/>
        <dbReference type="EC" id="6.3.2.12"/>
    </reaction>
</comment>
<dbReference type="InterPro" id="IPR036565">
    <property type="entry name" value="Mur-like_cat_sf"/>
</dbReference>
<comment type="function">
    <text evidence="1">Functions in two distinct reactions of the de novo folate biosynthetic pathway. Catalyzes the addition of a glutamate residue to dihydropteroate (7,8-dihydropteroate or H2Pte) to form dihydrofolate (7,8-dihydrofolate monoglutamate or H2Pte-Glu). Also catalyzes successive additions of L-glutamate to tetrahydrofolate or 10-formyltetrahydrofolate or 5,10-methylenetetrahydrofolate, leading to folylpolyglutamate derivatives.</text>
</comment>
<comment type="pathway">
    <text evidence="3">Cofactor biosynthesis; tetrahydrofolylpolyglutamate biosynthesis.</text>
</comment>